<protein>
    <submittedName>
        <fullName evidence="2">Dihydrofolate reductase</fullName>
    </submittedName>
</protein>
<evidence type="ECO:0000313" key="2">
    <source>
        <dbReference type="EMBL" id="MBB4286491.1"/>
    </source>
</evidence>
<dbReference type="Gene3D" id="3.40.430.10">
    <property type="entry name" value="Dihydrofolate Reductase, subunit A"/>
    <property type="match status" value="1"/>
</dbReference>
<evidence type="ECO:0000259" key="1">
    <source>
        <dbReference type="Pfam" id="PF01872"/>
    </source>
</evidence>
<feature type="domain" description="Bacterial bifunctional deaminase-reductase C-terminal" evidence="1">
    <location>
        <begin position="6"/>
        <end position="167"/>
    </location>
</feature>
<dbReference type="PANTHER" id="PTHR38011">
    <property type="entry name" value="DIHYDROFOLATE REDUCTASE FAMILY PROTEIN (AFU_ORTHOLOGUE AFUA_8G06820)"/>
    <property type="match status" value="1"/>
</dbReference>
<dbReference type="AlphaFoldDB" id="A0A7W6S088"/>
<dbReference type="Proteomes" id="UP000555728">
    <property type="component" value="Unassembled WGS sequence"/>
</dbReference>
<gene>
    <name evidence="2" type="ORF">GGD88_002223</name>
</gene>
<proteinExistence type="predicted"/>
<accession>A0A7W6S088</accession>
<keyword evidence="3" id="KW-1185">Reference proteome</keyword>
<organism evidence="2 3">
    <name type="scientific">Roseospira goensis</name>
    <dbReference type="NCBI Taxonomy" id="391922"/>
    <lineage>
        <taxon>Bacteria</taxon>
        <taxon>Pseudomonadati</taxon>
        <taxon>Pseudomonadota</taxon>
        <taxon>Alphaproteobacteria</taxon>
        <taxon>Rhodospirillales</taxon>
        <taxon>Rhodospirillaceae</taxon>
        <taxon>Roseospira</taxon>
    </lineage>
</organism>
<dbReference type="SUPFAM" id="SSF53597">
    <property type="entry name" value="Dihydrofolate reductase-like"/>
    <property type="match status" value="1"/>
</dbReference>
<dbReference type="GO" id="GO:0008703">
    <property type="term" value="F:5-amino-6-(5-phosphoribosylamino)uracil reductase activity"/>
    <property type="evidence" value="ECO:0007669"/>
    <property type="project" value="InterPro"/>
</dbReference>
<dbReference type="InterPro" id="IPR024072">
    <property type="entry name" value="DHFR-like_dom_sf"/>
</dbReference>
<dbReference type="InterPro" id="IPR050765">
    <property type="entry name" value="Riboflavin_Biosynth_HTPR"/>
</dbReference>
<dbReference type="EMBL" id="JACIGI010000017">
    <property type="protein sequence ID" value="MBB4286491.1"/>
    <property type="molecule type" value="Genomic_DNA"/>
</dbReference>
<evidence type="ECO:0000313" key="3">
    <source>
        <dbReference type="Proteomes" id="UP000555728"/>
    </source>
</evidence>
<sequence length="184" mass="20197">MAALIRLYVAVTLDGFLASPDGGVEWLAPFDDQDFGYAAFYERVGLLIMGRETYDQTLSFGPWPYGARTCRVLTSRPLGRDAPPGVARWDGNTAGLIRAARGHDDGDVWVVGGARTIGLFLRHGVVDQIDMFVMPVWLGRGLRLFPETPPRLLPTLVRTQKHASGVVQLTYRTRPPFTVTAAPG</sequence>
<dbReference type="PANTHER" id="PTHR38011:SF11">
    <property type="entry name" value="2,5-DIAMINO-6-RIBOSYLAMINO-4(3H)-PYRIMIDINONE 5'-PHOSPHATE REDUCTASE"/>
    <property type="match status" value="1"/>
</dbReference>
<dbReference type="InterPro" id="IPR002734">
    <property type="entry name" value="RibDG_C"/>
</dbReference>
<dbReference type="GO" id="GO:0009231">
    <property type="term" value="P:riboflavin biosynthetic process"/>
    <property type="evidence" value="ECO:0007669"/>
    <property type="project" value="InterPro"/>
</dbReference>
<dbReference type="Pfam" id="PF01872">
    <property type="entry name" value="RibD_C"/>
    <property type="match status" value="1"/>
</dbReference>
<comment type="caution">
    <text evidence="2">The sequence shown here is derived from an EMBL/GenBank/DDBJ whole genome shotgun (WGS) entry which is preliminary data.</text>
</comment>
<name>A0A7W6S088_9PROT</name>
<reference evidence="2 3" key="1">
    <citation type="submission" date="2020-08" db="EMBL/GenBank/DDBJ databases">
        <title>Genome sequencing of Purple Non-Sulfur Bacteria from various extreme environments.</title>
        <authorList>
            <person name="Mayer M."/>
        </authorList>
    </citation>
    <scope>NUCLEOTIDE SEQUENCE [LARGE SCALE GENOMIC DNA]</scope>
    <source>
        <strain evidence="2 3">JA135</strain>
    </source>
</reference>
<dbReference type="RefSeq" id="WP_184435399.1">
    <property type="nucleotide sequence ID" value="NZ_JACIGI010000017.1"/>
</dbReference>